<dbReference type="Gene3D" id="2.60.40.420">
    <property type="entry name" value="Cupredoxins - blue copper proteins"/>
    <property type="match status" value="1"/>
</dbReference>
<dbReference type="PANTHER" id="PTHR11709">
    <property type="entry name" value="MULTI-COPPER OXIDASE"/>
    <property type="match status" value="1"/>
</dbReference>
<dbReference type="GO" id="GO:0005507">
    <property type="term" value="F:copper ion binding"/>
    <property type="evidence" value="ECO:0007669"/>
    <property type="project" value="InterPro"/>
</dbReference>
<proteinExistence type="inferred from homology"/>
<evidence type="ECO:0000256" key="2">
    <source>
        <dbReference type="SAM" id="SignalP"/>
    </source>
</evidence>
<name>A0A7N2LKE0_QUELO</name>
<dbReference type="EMBL" id="LRBV02000004">
    <property type="status" value="NOT_ANNOTATED_CDS"/>
    <property type="molecule type" value="Genomic_DNA"/>
</dbReference>
<dbReference type="InterPro" id="IPR011707">
    <property type="entry name" value="Cu-oxidase-like_N"/>
</dbReference>
<dbReference type="SUPFAM" id="SSF49503">
    <property type="entry name" value="Cupredoxins"/>
    <property type="match status" value="1"/>
</dbReference>
<feature type="signal peptide" evidence="2">
    <location>
        <begin position="1"/>
        <end position="30"/>
    </location>
</feature>
<dbReference type="InterPro" id="IPR045087">
    <property type="entry name" value="Cu-oxidase_fam"/>
</dbReference>
<comment type="similarity">
    <text evidence="1">Belongs to the multicopper oxidase family.</text>
</comment>
<dbReference type="GO" id="GO:0016491">
    <property type="term" value="F:oxidoreductase activity"/>
    <property type="evidence" value="ECO:0007669"/>
    <property type="project" value="TreeGrafter"/>
</dbReference>
<accession>A0A7N2LKE0</accession>
<dbReference type="Pfam" id="PF07732">
    <property type="entry name" value="Cu-oxidase_3"/>
    <property type="match status" value="1"/>
</dbReference>
<dbReference type="InterPro" id="IPR008972">
    <property type="entry name" value="Cupredoxin"/>
</dbReference>
<dbReference type="InParanoid" id="A0A7N2LKE0"/>
<dbReference type="AlphaFoldDB" id="A0A7N2LKE0"/>
<sequence>MDETLQCRRILTSLLALHILSSINVQTVMAGTQFYDWEVRYAYKSPDCYKKLGMTINGESPGPTIYAQQGDTVVGKLTNGMTPENVAVHWHGIRQVVLLSIYLLVKLSSTLSMQ</sequence>
<feature type="domain" description="Plastocyanin-like" evidence="3">
    <location>
        <begin position="39"/>
        <end position="95"/>
    </location>
</feature>
<dbReference type="EnsemblPlants" id="QL04p082659:mrna">
    <property type="protein sequence ID" value="QL04p082659:mrna:CDS:1"/>
    <property type="gene ID" value="QL04p082659"/>
</dbReference>
<dbReference type="Gramene" id="QL04p082659:mrna">
    <property type="protein sequence ID" value="QL04p082659:mrna:CDS:1"/>
    <property type="gene ID" value="QL04p082659"/>
</dbReference>
<keyword evidence="5" id="KW-1185">Reference proteome</keyword>
<protein>
    <recommendedName>
        <fullName evidence="3">Plastocyanin-like domain-containing protein</fullName>
    </recommendedName>
</protein>
<reference evidence="4 5" key="1">
    <citation type="journal article" date="2016" name="G3 (Bethesda)">
        <title>First Draft Assembly and Annotation of the Genome of a California Endemic Oak Quercus lobata Nee (Fagaceae).</title>
        <authorList>
            <person name="Sork V.L."/>
            <person name="Fitz-Gibbon S.T."/>
            <person name="Puiu D."/>
            <person name="Crepeau M."/>
            <person name="Gugger P.F."/>
            <person name="Sherman R."/>
            <person name="Stevens K."/>
            <person name="Langley C.H."/>
            <person name="Pellegrini M."/>
            <person name="Salzberg S.L."/>
        </authorList>
    </citation>
    <scope>NUCLEOTIDE SEQUENCE [LARGE SCALE GENOMIC DNA]</scope>
    <source>
        <strain evidence="4 5">cv. SW786</strain>
    </source>
</reference>
<dbReference type="Proteomes" id="UP000594261">
    <property type="component" value="Chromosome 4"/>
</dbReference>
<organism evidence="4 5">
    <name type="scientific">Quercus lobata</name>
    <name type="common">Valley oak</name>
    <dbReference type="NCBI Taxonomy" id="97700"/>
    <lineage>
        <taxon>Eukaryota</taxon>
        <taxon>Viridiplantae</taxon>
        <taxon>Streptophyta</taxon>
        <taxon>Embryophyta</taxon>
        <taxon>Tracheophyta</taxon>
        <taxon>Spermatophyta</taxon>
        <taxon>Magnoliopsida</taxon>
        <taxon>eudicotyledons</taxon>
        <taxon>Gunneridae</taxon>
        <taxon>Pentapetalae</taxon>
        <taxon>rosids</taxon>
        <taxon>fabids</taxon>
        <taxon>Fagales</taxon>
        <taxon>Fagaceae</taxon>
        <taxon>Quercus</taxon>
    </lineage>
</organism>
<evidence type="ECO:0000313" key="5">
    <source>
        <dbReference type="Proteomes" id="UP000594261"/>
    </source>
</evidence>
<evidence type="ECO:0000313" key="4">
    <source>
        <dbReference type="EnsemblPlants" id="QL04p082659:mrna:CDS:1"/>
    </source>
</evidence>
<evidence type="ECO:0000256" key="1">
    <source>
        <dbReference type="ARBA" id="ARBA00010609"/>
    </source>
</evidence>
<feature type="chain" id="PRO_5029669965" description="Plastocyanin-like domain-containing protein" evidence="2">
    <location>
        <begin position="31"/>
        <end position="114"/>
    </location>
</feature>
<reference evidence="4" key="2">
    <citation type="submission" date="2021-01" db="UniProtKB">
        <authorList>
            <consortium name="EnsemblPlants"/>
        </authorList>
    </citation>
    <scope>IDENTIFICATION</scope>
</reference>
<dbReference type="PANTHER" id="PTHR11709:SF218">
    <property type="entry name" value="L-ASCORBATE OXIDASE"/>
    <property type="match status" value="1"/>
</dbReference>
<evidence type="ECO:0000259" key="3">
    <source>
        <dbReference type="Pfam" id="PF07732"/>
    </source>
</evidence>
<keyword evidence="2" id="KW-0732">Signal</keyword>